<dbReference type="Pfam" id="PF01872">
    <property type="entry name" value="RibD_C"/>
    <property type="match status" value="1"/>
</dbReference>
<keyword evidence="11" id="KW-0511">Multifunctional enzyme</keyword>
<dbReference type="InterPro" id="IPR004794">
    <property type="entry name" value="Eubact_RibD"/>
</dbReference>
<keyword evidence="8 12" id="KW-0862">Zinc</keyword>
<organism evidence="14 15">
    <name type="scientific">Rhizobium halophytocola</name>
    <dbReference type="NCBI Taxonomy" id="735519"/>
    <lineage>
        <taxon>Bacteria</taxon>
        <taxon>Pseudomonadati</taxon>
        <taxon>Pseudomonadota</taxon>
        <taxon>Alphaproteobacteria</taxon>
        <taxon>Hyphomicrobiales</taxon>
        <taxon>Rhizobiaceae</taxon>
        <taxon>Rhizobium/Agrobacterium group</taxon>
        <taxon>Rhizobium</taxon>
    </lineage>
</organism>
<comment type="similarity">
    <text evidence="4 12">In the N-terminal section; belongs to the cytidine and deoxycytidylate deaminase family.</text>
</comment>
<keyword evidence="6 12" id="KW-0686">Riboflavin biosynthesis</keyword>
<evidence type="ECO:0000313" key="14">
    <source>
        <dbReference type="EMBL" id="MBP1850686.1"/>
    </source>
</evidence>
<dbReference type="EC" id="1.1.1.193" evidence="12"/>
<dbReference type="SUPFAM" id="SSF53597">
    <property type="entry name" value="Dihydrofolate reductase-like"/>
    <property type="match status" value="1"/>
</dbReference>
<comment type="pathway">
    <text evidence="2 12">Cofactor biosynthesis; riboflavin biosynthesis; 5-amino-6-(D-ribitylamino)uracil from GTP: step 2/4.</text>
</comment>
<reference evidence="14 15" key="1">
    <citation type="submission" date="2021-03" db="EMBL/GenBank/DDBJ databases">
        <title>Genomic Encyclopedia of Type Strains, Phase IV (KMG-IV): sequencing the most valuable type-strain genomes for metagenomic binning, comparative biology and taxonomic classification.</title>
        <authorList>
            <person name="Goeker M."/>
        </authorList>
    </citation>
    <scope>NUCLEOTIDE SEQUENCE [LARGE SCALE GENOMIC DNA]</scope>
    <source>
        <strain evidence="14 15">DSM 21600</strain>
    </source>
</reference>
<dbReference type="PANTHER" id="PTHR38011">
    <property type="entry name" value="DIHYDROFOLATE REDUCTASE FAMILY PROTEIN (AFU_ORTHOLOGUE AFUA_8G06820)"/>
    <property type="match status" value="1"/>
</dbReference>
<dbReference type="PROSITE" id="PS51747">
    <property type="entry name" value="CYT_DCMP_DEAMINASES_2"/>
    <property type="match status" value="1"/>
</dbReference>
<dbReference type="InterPro" id="IPR002125">
    <property type="entry name" value="CMP_dCMP_dom"/>
</dbReference>
<evidence type="ECO:0000256" key="1">
    <source>
        <dbReference type="ARBA" id="ARBA00002151"/>
    </source>
</evidence>
<dbReference type="EC" id="3.5.4.26" evidence="12"/>
<dbReference type="InterPro" id="IPR002734">
    <property type="entry name" value="RibDG_C"/>
</dbReference>
<dbReference type="PROSITE" id="PS00903">
    <property type="entry name" value="CYT_DCMP_DEAMINASES_1"/>
    <property type="match status" value="1"/>
</dbReference>
<dbReference type="CDD" id="cd01284">
    <property type="entry name" value="Riboflavin_deaminase-reductase"/>
    <property type="match status" value="1"/>
</dbReference>
<dbReference type="Gene3D" id="3.40.140.10">
    <property type="entry name" value="Cytidine Deaminase, domain 2"/>
    <property type="match status" value="1"/>
</dbReference>
<comment type="similarity">
    <text evidence="5 12">In the C-terminal section; belongs to the HTP reductase family.</text>
</comment>
<dbReference type="GO" id="GO:0008835">
    <property type="term" value="F:diaminohydroxyphosphoribosylaminopyrimidine deaminase activity"/>
    <property type="evidence" value="ECO:0007669"/>
    <property type="project" value="UniProtKB-EC"/>
</dbReference>
<keyword evidence="9 12" id="KW-0521">NADP</keyword>
<accession>A0ABS4DYB6</accession>
<dbReference type="PANTHER" id="PTHR38011:SF7">
    <property type="entry name" value="2,5-DIAMINO-6-RIBOSYLAMINO-4(3H)-PYRIMIDINONE 5'-PHOSPHATE REDUCTASE"/>
    <property type="match status" value="1"/>
</dbReference>
<dbReference type="EMBL" id="JAGGJU010000005">
    <property type="protein sequence ID" value="MBP1850686.1"/>
    <property type="molecule type" value="Genomic_DNA"/>
</dbReference>
<comment type="caution">
    <text evidence="14">The sequence shown here is derived from an EMBL/GenBank/DDBJ whole genome shotgun (WGS) entry which is preliminary data.</text>
</comment>
<evidence type="ECO:0000256" key="11">
    <source>
        <dbReference type="ARBA" id="ARBA00023268"/>
    </source>
</evidence>
<dbReference type="PIRSF" id="PIRSF006769">
    <property type="entry name" value="RibD"/>
    <property type="match status" value="1"/>
</dbReference>
<protein>
    <recommendedName>
        <fullName evidence="12">Riboflavin biosynthesis protein RibD</fullName>
    </recommendedName>
    <domain>
        <recommendedName>
            <fullName evidence="12">Diaminohydroxyphosphoribosylaminopyrimidine deaminase</fullName>
            <shortName evidence="12">DRAP deaminase</shortName>
            <ecNumber evidence="12">3.5.4.26</ecNumber>
        </recommendedName>
        <alternativeName>
            <fullName evidence="12">Riboflavin-specific deaminase</fullName>
        </alternativeName>
    </domain>
    <domain>
        <recommendedName>
            <fullName evidence="12">5-amino-6-(5-phosphoribosylamino)uracil reductase</fullName>
            <ecNumber evidence="12">1.1.1.193</ecNumber>
        </recommendedName>
        <alternativeName>
            <fullName evidence="12">HTP reductase</fullName>
        </alternativeName>
    </domain>
</protein>
<comment type="pathway">
    <text evidence="3 12">Cofactor biosynthesis; riboflavin biosynthesis; 5-amino-6-(D-ribitylamino)uracil from GTP: step 3/4.</text>
</comment>
<dbReference type="RefSeq" id="WP_342454396.1">
    <property type="nucleotide sequence ID" value="NZ_JAGGJU010000005.1"/>
</dbReference>
<evidence type="ECO:0000256" key="12">
    <source>
        <dbReference type="PIRNR" id="PIRNR006769"/>
    </source>
</evidence>
<evidence type="ECO:0000259" key="13">
    <source>
        <dbReference type="PROSITE" id="PS51747"/>
    </source>
</evidence>
<name>A0ABS4DYB6_9HYPH</name>
<dbReference type="InterPro" id="IPR024072">
    <property type="entry name" value="DHFR-like_dom_sf"/>
</dbReference>
<dbReference type="InterPro" id="IPR016192">
    <property type="entry name" value="APOBEC/CMP_deaminase_Zn-bd"/>
</dbReference>
<keyword evidence="7 12" id="KW-0479">Metal-binding</keyword>
<proteinExistence type="inferred from homology"/>
<evidence type="ECO:0000256" key="3">
    <source>
        <dbReference type="ARBA" id="ARBA00004910"/>
    </source>
</evidence>
<feature type="domain" description="CMP/dCMP-type deaminase" evidence="13">
    <location>
        <begin position="4"/>
        <end position="126"/>
    </location>
</feature>
<dbReference type="InterPro" id="IPR016193">
    <property type="entry name" value="Cytidine_deaminase-like"/>
</dbReference>
<evidence type="ECO:0000256" key="8">
    <source>
        <dbReference type="ARBA" id="ARBA00022833"/>
    </source>
</evidence>
<dbReference type="GO" id="GO:0008703">
    <property type="term" value="F:5-amino-6-(5-phosphoribosylamino)uracil reductase activity"/>
    <property type="evidence" value="ECO:0007669"/>
    <property type="project" value="UniProtKB-EC"/>
</dbReference>
<evidence type="ECO:0000256" key="4">
    <source>
        <dbReference type="ARBA" id="ARBA00005259"/>
    </source>
</evidence>
<evidence type="ECO:0000256" key="10">
    <source>
        <dbReference type="ARBA" id="ARBA00023002"/>
    </source>
</evidence>
<comment type="function">
    <text evidence="1 12">Converts 2,5-diamino-6-(ribosylamino)-4(3h)-pyrimidinone 5'-phosphate into 5-amino-6-(ribosylamino)-2,4(1h,3h)-pyrimidinedione 5'-phosphate.</text>
</comment>
<gene>
    <name evidence="14" type="ORF">J2Z17_002123</name>
</gene>
<dbReference type="InterPro" id="IPR050765">
    <property type="entry name" value="Riboflavin_Biosynth_HTPR"/>
</dbReference>
<keyword evidence="10 12" id="KW-0560">Oxidoreductase</keyword>
<comment type="catalytic activity">
    <reaction evidence="12">
        <text>5-amino-6-(5-phospho-D-ribitylamino)uracil + NADP(+) = 5-amino-6-(5-phospho-D-ribosylamino)uracil + NADPH + H(+)</text>
        <dbReference type="Rhea" id="RHEA:17845"/>
        <dbReference type="ChEBI" id="CHEBI:15378"/>
        <dbReference type="ChEBI" id="CHEBI:57783"/>
        <dbReference type="ChEBI" id="CHEBI:58349"/>
        <dbReference type="ChEBI" id="CHEBI:58421"/>
        <dbReference type="ChEBI" id="CHEBI:58453"/>
        <dbReference type="EC" id="1.1.1.193"/>
    </reaction>
</comment>
<dbReference type="Pfam" id="PF00383">
    <property type="entry name" value="dCMP_cyt_deam_1"/>
    <property type="match status" value="1"/>
</dbReference>
<dbReference type="NCBIfam" id="TIGR00326">
    <property type="entry name" value="eubact_ribD"/>
    <property type="match status" value="1"/>
</dbReference>
<evidence type="ECO:0000256" key="7">
    <source>
        <dbReference type="ARBA" id="ARBA00022723"/>
    </source>
</evidence>
<evidence type="ECO:0000313" key="15">
    <source>
        <dbReference type="Proteomes" id="UP000759443"/>
    </source>
</evidence>
<evidence type="ECO:0000256" key="2">
    <source>
        <dbReference type="ARBA" id="ARBA00004882"/>
    </source>
</evidence>
<keyword evidence="15" id="KW-1185">Reference proteome</keyword>
<evidence type="ECO:0000256" key="9">
    <source>
        <dbReference type="ARBA" id="ARBA00022857"/>
    </source>
</evidence>
<dbReference type="Proteomes" id="UP000759443">
    <property type="component" value="Unassembled WGS sequence"/>
</dbReference>
<comment type="cofactor">
    <cofactor evidence="12">
        <name>Zn(2+)</name>
        <dbReference type="ChEBI" id="CHEBI:29105"/>
    </cofactor>
    <text evidence="12">Binds 1 zinc ion.</text>
</comment>
<evidence type="ECO:0000256" key="6">
    <source>
        <dbReference type="ARBA" id="ARBA00022619"/>
    </source>
</evidence>
<keyword evidence="12 14" id="KW-0378">Hydrolase</keyword>
<comment type="catalytic activity">
    <reaction evidence="12">
        <text>2,5-diamino-6-hydroxy-4-(5-phosphoribosylamino)-pyrimidine + H2O + H(+) = 5-amino-6-(5-phospho-D-ribosylamino)uracil + NH4(+)</text>
        <dbReference type="Rhea" id="RHEA:21868"/>
        <dbReference type="ChEBI" id="CHEBI:15377"/>
        <dbReference type="ChEBI" id="CHEBI:15378"/>
        <dbReference type="ChEBI" id="CHEBI:28938"/>
        <dbReference type="ChEBI" id="CHEBI:58453"/>
        <dbReference type="ChEBI" id="CHEBI:58614"/>
        <dbReference type="EC" id="3.5.4.26"/>
    </reaction>
</comment>
<sequence>MSRADDEGFMGQAIALSLTHLGQTSTNPSVGCIVVKDGEVVGRAVTAIGGRPHAEPQALAEAGEKARGATVYVTLEPCSHFGRTPPCADALIVAGVARVVVALSDPDTRVSGRGLKRLEDAGILVETGVLKAEAARALAGYLSRQTKGRPYVILKLAVSADGMLGRRGTEIAITGPEVKAEVHRLRAKSDAILVGSGTALADDPELTVRLAGLEDRSPFRIVLDRDFGLSLTSKLVRSASGVPVAVVSIPSGGALAWQVSGPSEHTAVEDTANLDRAARRLALEAAGVEVMEALDLRDLLHQLAVRGVSTLMVEGGAQVAAAFRNLDLVDRIDLYTADMEIGAGGIESPVTPADIPHGFALVDDRPVGKDRLRQYERAL</sequence>
<dbReference type="SUPFAM" id="SSF53927">
    <property type="entry name" value="Cytidine deaminase-like"/>
    <property type="match status" value="1"/>
</dbReference>
<dbReference type="Gene3D" id="3.40.430.10">
    <property type="entry name" value="Dihydrofolate Reductase, subunit A"/>
    <property type="match status" value="1"/>
</dbReference>
<evidence type="ECO:0000256" key="5">
    <source>
        <dbReference type="ARBA" id="ARBA00007417"/>
    </source>
</evidence>